<gene>
    <name evidence="3" type="ORF">GRAN_2135</name>
</gene>
<feature type="region of interest" description="Disordered" evidence="1">
    <location>
        <begin position="25"/>
        <end position="73"/>
    </location>
</feature>
<evidence type="ECO:0000313" key="3">
    <source>
        <dbReference type="EMBL" id="RXH58825.1"/>
    </source>
</evidence>
<feature type="compositionally biased region" description="Pro residues" evidence="1">
    <location>
        <begin position="32"/>
        <end position="57"/>
    </location>
</feature>
<name>A0A4Q0T506_9BACT</name>
<keyword evidence="2" id="KW-0732">Signal</keyword>
<feature type="region of interest" description="Disordered" evidence="1">
    <location>
        <begin position="546"/>
        <end position="576"/>
    </location>
</feature>
<dbReference type="NCBIfam" id="TIGR03436">
    <property type="entry name" value="acidobact_VWFA"/>
    <property type="match status" value="1"/>
</dbReference>
<organism evidence="3 4">
    <name type="scientific">Granulicella sibirica</name>
    <dbReference type="NCBI Taxonomy" id="2479048"/>
    <lineage>
        <taxon>Bacteria</taxon>
        <taxon>Pseudomonadati</taxon>
        <taxon>Acidobacteriota</taxon>
        <taxon>Terriglobia</taxon>
        <taxon>Terriglobales</taxon>
        <taxon>Acidobacteriaceae</taxon>
        <taxon>Granulicella</taxon>
    </lineage>
</organism>
<dbReference type="InterPro" id="IPR017802">
    <property type="entry name" value="VWFA-rel_acidobac-type"/>
</dbReference>
<dbReference type="Proteomes" id="UP000289437">
    <property type="component" value="Unassembled WGS sequence"/>
</dbReference>
<feature type="signal peptide" evidence="2">
    <location>
        <begin position="1"/>
        <end position="24"/>
    </location>
</feature>
<dbReference type="PANTHER" id="PTHR48125:SF10">
    <property type="entry name" value="OS12G0136300 PROTEIN"/>
    <property type="match status" value="1"/>
</dbReference>
<feature type="chain" id="PRO_5020487367" description="VWFA-related domain-containing protein" evidence="2">
    <location>
        <begin position="25"/>
        <end position="576"/>
    </location>
</feature>
<comment type="caution">
    <text evidence="3">The sequence shown here is derived from an EMBL/GenBank/DDBJ whole genome shotgun (WGS) entry which is preliminary data.</text>
</comment>
<dbReference type="EMBL" id="RDSM01000001">
    <property type="protein sequence ID" value="RXH58825.1"/>
    <property type="molecule type" value="Genomic_DNA"/>
</dbReference>
<proteinExistence type="predicted"/>
<feature type="compositionally biased region" description="Low complexity" evidence="1">
    <location>
        <begin position="58"/>
        <end position="70"/>
    </location>
</feature>
<reference evidence="4" key="2">
    <citation type="submission" date="2019-02" db="EMBL/GenBank/DDBJ databases">
        <title>Granulicella sibirica sp. nov., a psychrotolerant acidobacterium isolated from an organic soil layer in forested tundra, West Siberia.</title>
        <authorList>
            <person name="Oshkin I.Y."/>
            <person name="Kulichevskaya I.S."/>
            <person name="Rijpstra W.I.C."/>
            <person name="Sinninghe Damste J.S."/>
            <person name="Rakitin A.L."/>
            <person name="Ravin N.V."/>
            <person name="Dedysh S.N."/>
        </authorList>
    </citation>
    <scope>NUCLEOTIDE SEQUENCE [LARGE SCALE GENOMIC DNA]</scope>
    <source>
        <strain evidence="4">AF10</strain>
    </source>
</reference>
<feature type="compositionally biased region" description="Pro residues" evidence="1">
    <location>
        <begin position="565"/>
        <end position="576"/>
    </location>
</feature>
<dbReference type="RefSeq" id="WP_128912749.1">
    <property type="nucleotide sequence ID" value="NZ_RDSM01000001.1"/>
</dbReference>
<reference evidence="3 4" key="1">
    <citation type="submission" date="2018-11" db="EMBL/GenBank/DDBJ databases">
        <authorList>
            <person name="Mardanov A.V."/>
            <person name="Ravin N.V."/>
            <person name="Dedysh S.N."/>
        </authorList>
    </citation>
    <scope>NUCLEOTIDE SEQUENCE [LARGE SCALE GENOMIC DNA]</scope>
    <source>
        <strain evidence="3 4">AF10</strain>
    </source>
</reference>
<keyword evidence="4" id="KW-1185">Reference proteome</keyword>
<sequence length="576" mass="62843">MKDRILRRLLFASLIATPSLLLVAQQPATTDPQPPPSQSTPAPSPPAPPAAAAPPPRQAGAPGQPLQPNPDGTYTIRRNARLVFLDVVVTDAKNNVVRDLTKSDFKVTEANEPQEILNFQETGSHLPDPNAVINSTQDLDRLAPNAPVNIVLLDEFNTRFEDMAFARYSLKKYLEKQPDKLLTPTMLVAVDIQKFTVLTDYTQDKQKVLDALDHHFVAYPWQAHNGAWIGERYGIAFGTLMRVAEAVIGHPGHKNMIWIGRGFPPLNFANQPIDTENRVNSIVQQCVNMLRDARVTLYTIDPAGVMVDPGIYGAAAAFNDPFGGNYQFNKLATATGGKALYGRNDVDAEIGTSIRDGSSFYTLTYRPSNTTMDPRKFRRIKIVLDRPGLTATTREGYYLQGGPAPVNPQKPSRRLAFDLVSAGDSTMVYDSVPFTVQPVPNEPDTYFVTVDAKGLVWTYATEGKPRHANLVAMTATFDKKGKELKRDAKTYEVTAPPNVAPTGRIELGTRLKVKIDHDPKAIRARFVVRVSQTGRMGTADLILGQPATAPPVASVPAPAATSTDPVPPPAASNPQP</sequence>
<dbReference type="PANTHER" id="PTHR48125">
    <property type="entry name" value="LP07818P1"/>
    <property type="match status" value="1"/>
</dbReference>
<evidence type="ECO:0000256" key="2">
    <source>
        <dbReference type="SAM" id="SignalP"/>
    </source>
</evidence>
<protein>
    <recommendedName>
        <fullName evidence="5">VWFA-related domain-containing protein</fullName>
    </recommendedName>
</protein>
<evidence type="ECO:0008006" key="5">
    <source>
        <dbReference type="Google" id="ProtNLM"/>
    </source>
</evidence>
<accession>A0A4Q0T506</accession>
<dbReference type="OrthoDB" id="110889at2"/>
<evidence type="ECO:0000313" key="4">
    <source>
        <dbReference type="Proteomes" id="UP000289437"/>
    </source>
</evidence>
<feature type="compositionally biased region" description="Low complexity" evidence="1">
    <location>
        <begin position="546"/>
        <end position="564"/>
    </location>
</feature>
<dbReference type="AlphaFoldDB" id="A0A4Q0T506"/>
<evidence type="ECO:0000256" key="1">
    <source>
        <dbReference type="SAM" id="MobiDB-lite"/>
    </source>
</evidence>